<dbReference type="InterPro" id="IPR041529">
    <property type="entry name" value="DUF5598"/>
</dbReference>
<dbReference type="Pfam" id="PF18127">
    <property type="entry name" value="NAMPT_N"/>
    <property type="match status" value="1"/>
</dbReference>
<organism evidence="12 13">
    <name type="scientific">Synechococcus elongatus PCC 11801</name>
    <dbReference type="NCBI Taxonomy" id="2219813"/>
    <lineage>
        <taxon>Bacteria</taxon>
        <taxon>Bacillati</taxon>
        <taxon>Cyanobacteriota</taxon>
        <taxon>Cyanophyceae</taxon>
        <taxon>Synechococcales</taxon>
        <taxon>Synechococcaceae</taxon>
        <taxon>Synechococcus</taxon>
    </lineage>
</organism>
<dbReference type="Gene3D" id="3.20.20.70">
    <property type="entry name" value="Aldolase class I"/>
    <property type="match status" value="1"/>
</dbReference>
<gene>
    <name evidence="12" type="ORF">DOP62_02805</name>
</gene>
<sequence>MDLNLLFDTDSYKVSHWLQYPADTTAIGAYLESRGGDCSHTLFFGLQYLLLRYFSKPITSTDIQEAAALFRAHGLPFNQAGWQQVCDRHGGYLPLRIRAVPEGSLVPTGHVLLTVESTDPELAWLVTWVETLLLRVWYPTTVATRSWQLRQIIQQALEQSADNPAAEIDFKLHDFGSRGVSSQESAAIGGLAHLVNFQGTDTIAALLAGQRYYDCAIAGFSIPAAEHSTITAWGQAGELDAYRNMLDRFAKPGSVVAVVSDSYDLWNAVDHLWSEDLRDRILQSGATVVIRPDSGNPEQIVPELLRRLAAKFGCDRNQKGYQVLRSVRVIQGDGVTAESLPKILQAVMAAGFSASNVAFGMGGGLLQQVNRDTQRFAYKCSWIERSGQVIPIRKQPATDLSKASKAGRLDLIRDHKGEYRTVSLLTSALDPQSCLQTVFENGAITQRQSLQEIRDRARSETT</sequence>
<dbReference type="GO" id="GO:0047280">
    <property type="term" value="F:nicotinamide phosphoribosyltransferase activity"/>
    <property type="evidence" value="ECO:0007669"/>
    <property type="project" value="UniProtKB-EC"/>
</dbReference>
<evidence type="ECO:0000256" key="9">
    <source>
        <dbReference type="PIRSR" id="PIRSR005943-1"/>
    </source>
</evidence>
<feature type="binding site" evidence="9">
    <location>
        <begin position="291"/>
        <end position="293"/>
    </location>
    <ligand>
        <name>beta-nicotinamide D-ribonucleotide</name>
        <dbReference type="ChEBI" id="CHEBI:14649"/>
    </ligand>
</feature>
<reference evidence="12 13" key="1">
    <citation type="journal article" date="2018" name="Sci. Rep.">
        <title>Genome Features and Biochemical Characteristics of a Robust, Fast Growing and Naturally Transformable Cyanobacterium Synechococcus elongatus PCC 11801 Isolated from India.</title>
        <authorList>
            <person name="Jaiswal D."/>
            <person name="Sengupta A."/>
            <person name="Sohoni S."/>
            <person name="Sengupta S."/>
            <person name="Phadnavis A.G."/>
            <person name="Pakrasi H.B."/>
            <person name="Wangikar P.P."/>
        </authorList>
    </citation>
    <scope>NUCLEOTIDE SEQUENCE [LARGE SCALE GENOMIC DNA]</scope>
    <source>
        <strain evidence="12 13">PCC 11801</strain>
    </source>
</reference>
<comment type="catalytic activity">
    <reaction evidence="8">
        <text>beta-nicotinamide D-ribonucleotide + diphosphate = 5-phospho-alpha-D-ribose 1-diphosphate + nicotinamide + H(+)</text>
        <dbReference type="Rhea" id="RHEA:16149"/>
        <dbReference type="ChEBI" id="CHEBI:14649"/>
        <dbReference type="ChEBI" id="CHEBI:15378"/>
        <dbReference type="ChEBI" id="CHEBI:17154"/>
        <dbReference type="ChEBI" id="CHEBI:33019"/>
        <dbReference type="ChEBI" id="CHEBI:58017"/>
        <dbReference type="EC" id="2.4.2.12"/>
    </reaction>
    <physiologicalReaction direction="right-to-left" evidence="8">
        <dbReference type="Rhea" id="RHEA:16151"/>
    </physiologicalReaction>
</comment>
<dbReference type="SUPFAM" id="SSF51690">
    <property type="entry name" value="Nicotinate/Quinolinate PRTase C-terminal domain-like"/>
    <property type="match status" value="1"/>
</dbReference>
<evidence type="ECO:0000256" key="3">
    <source>
        <dbReference type="ARBA" id="ARBA00022676"/>
    </source>
</evidence>
<keyword evidence="4" id="KW-0808">Transferase</keyword>
<evidence type="ECO:0000256" key="1">
    <source>
        <dbReference type="ARBA" id="ARBA00010897"/>
    </source>
</evidence>
<dbReference type="NCBIfam" id="NF006629">
    <property type="entry name" value="PRK09198.1"/>
    <property type="match status" value="1"/>
</dbReference>
<dbReference type="Proteomes" id="UP000267249">
    <property type="component" value="Chromosome"/>
</dbReference>
<feature type="domain" description="Nicotinate/nicotinamide phosphoribosyltransferase" evidence="10">
    <location>
        <begin position="170"/>
        <end position="441"/>
    </location>
</feature>
<dbReference type="Pfam" id="PF04095">
    <property type="entry name" value="NAPRTase"/>
    <property type="match status" value="1"/>
</dbReference>
<comment type="pathway">
    <text evidence="5">Cofactor biosynthesis; NAD(+) biosynthesis; nicotinamide D-ribonucleotide from 5-phospho-alpha-D-ribose 1-diphosphate and nicotinamide: step 1/1.</text>
</comment>
<evidence type="ECO:0000256" key="4">
    <source>
        <dbReference type="ARBA" id="ARBA00022679"/>
    </source>
</evidence>
<dbReference type="GO" id="GO:0009435">
    <property type="term" value="P:NAD+ biosynthetic process"/>
    <property type="evidence" value="ECO:0007669"/>
    <property type="project" value="InterPro"/>
</dbReference>
<evidence type="ECO:0000313" key="13">
    <source>
        <dbReference type="Proteomes" id="UP000267249"/>
    </source>
</evidence>
<feature type="binding site" evidence="9">
    <location>
        <position position="371"/>
    </location>
    <ligand>
        <name>beta-nicotinamide D-ribonucleotide</name>
        <dbReference type="ChEBI" id="CHEBI:14649"/>
    </ligand>
</feature>
<keyword evidence="2" id="KW-0662">Pyridine nucleotide biosynthesis</keyword>
<evidence type="ECO:0000259" key="11">
    <source>
        <dbReference type="Pfam" id="PF18127"/>
    </source>
</evidence>
<dbReference type="PANTHER" id="PTHR43816">
    <property type="entry name" value="NICOTINAMIDE PHOSPHORIBOSYLTRANSFERASE"/>
    <property type="match status" value="1"/>
</dbReference>
<dbReference type="InterPro" id="IPR041525">
    <property type="entry name" value="N/Namide_PRibTrfase"/>
</dbReference>
<keyword evidence="12" id="KW-0436">Ligase</keyword>
<dbReference type="CDD" id="cd01569">
    <property type="entry name" value="PBEF_like"/>
    <property type="match status" value="1"/>
</dbReference>
<feature type="binding site" evidence="9">
    <location>
        <position position="291"/>
    </location>
    <ligand>
        <name>diphosphate</name>
        <dbReference type="ChEBI" id="CHEBI:33019"/>
    </ligand>
</feature>
<evidence type="ECO:0000256" key="2">
    <source>
        <dbReference type="ARBA" id="ARBA00022642"/>
    </source>
</evidence>
<evidence type="ECO:0000256" key="7">
    <source>
        <dbReference type="ARBA" id="ARBA00035036"/>
    </source>
</evidence>
<dbReference type="EC" id="2.4.2.12" evidence="6"/>
<comment type="similarity">
    <text evidence="1">Belongs to the NAPRTase family.</text>
</comment>
<dbReference type="EMBL" id="CP030139">
    <property type="protein sequence ID" value="AZB71797.1"/>
    <property type="molecule type" value="Genomic_DNA"/>
</dbReference>
<feature type="binding site" evidence="9">
    <location>
        <begin position="332"/>
        <end position="333"/>
    </location>
    <ligand>
        <name>beta-nicotinamide D-ribonucleotide</name>
        <dbReference type="ChEBI" id="CHEBI:14649"/>
    </ligand>
</feature>
<dbReference type="InterPro" id="IPR013785">
    <property type="entry name" value="Aldolase_TIM"/>
</dbReference>
<evidence type="ECO:0000313" key="12">
    <source>
        <dbReference type="EMBL" id="AZB71797.1"/>
    </source>
</evidence>
<feature type="binding site" evidence="9">
    <location>
        <position position="201"/>
    </location>
    <ligand>
        <name>beta-nicotinamide D-ribonucleotide</name>
        <dbReference type="ChEBI" id="CHEBI:14649"/>
    </ligand>
</feature>
<dbReference type="PIRSF" id="PIRSF005943">
    <property type="entry name" value="NMPRT"/>
    <property type="match status" value="1"/>
</dbReference>
<evidence type="ECO:0000256" key="6">
    <source>
        <dbReference type="ARBA" id="ARBA00035024"/>
    </source>
</evidence>
<protein>
    <recommendedName>
        <fullName evidence="7">Nicotinamide phosphoribosyltransferase</fullName>
        <ecNumber evidence="6">2.4.2.12</ecNumber>
    </recommendedName>
</protein>
<feature type="binding site" evidence="9">
    <location>
        <position position="363"/>
    </location>
    <ligand>
        <name>beta-nicotinamide D-ribonucleotide</name>
        <dbReference type="ChEBI" id="CHEBI:14649"/>
    </ligand>
</feature>
<evidence type="ECO:0000256" key="8">
    <source>
        <dbReference type="ARBA" id="ARBA00047835"/>
    </source>
</evidence>
<evidence type="ECO:0000259" key="10">
    <source>
        <dbReference type="Pfam" id="PF04095"/>
    </source>
</evidence>
<dbReference type="InterPro" id="IPR036068">
    <property type="entry name" value="Nicotinate_pribotase-like_C"/>
</dbReference>
<feature type="domain" description="Nicotinamide phosphoribosyltransferase N-terminal" evidence="11">
    <location>
        <begin position="4"/>
        <end position="97"/>
    </location>
</feature>
<dbReference type="GO" id="GO:0016874">
    <property type="term" value="F:ligase activity"/>
    <property type="evidence" value="ECO:0007669"/>
    <property type="project" value="UniProtKB-KW"/>
</dbReference>
<accession>A0AAN1UTQ9</accession>
<evidence type="ECO:0000256" key="5">
    <source>
        <dbReference type="ARBA" id="ARBA00035007"/>
    </source>
</evidence>
<dbReference type="AlphaFoldDB" id="A0AAN1UTQ9"/>
<dbReference type="InterPro" id="IPR016471">
    <property type="entry name" value="Nicotinamide_PRibTrfase"/>
</dbReference>
<dbReference type="PANTHER" id="PTHR43816:SF1">
    <property type="entry name" value="NICOTINAMIDE PHOSPHORIBOSYLTRANSFERASE"/>
    <property type="match status" value="1"/>
</dbReference>
<keyword evidence="3 12" id="KW-0328">Glycosyltransferase</keyword>
<name>A0AAN1UTQ9_SYNEL</name>
<proteinExistence type="inferred from homology"/>
<feature type="binding site" evidence="9">
    <location>
        <position position="227"/>
    </location>
    <ligand>
        <name>diphosphate</name>
        <dbReference type="ChEBI" id="CHEBI:33019"/>
    </ligand>
</feature>
<dbReference type="RefSeq" id="WP_208675411.1">
    <property type="nucleotide sequence ID" value="NZ_CP030139.2"/>
</dbReference>
<feature type="binding site" evidence="9">
    <location>
        <position position="178"/>
    </location>
    <ligand>
        <name>diphosphate</name>
        <dbReference type="ChEBI" id="CHEBI:33019"/>
    </ligand>
</feature>